<dbReference type="GO" id="GO:0005829">
    <property type="term" value="C:cytosol"/>
    <property type="evidence" value="ECO:0007669"/>
    <property type="project" value="TreeGrafter"/>
</dbReference>
<dbReference type="InterPro" id="IPR045864">
    <property type="entry name" value="aa-tRNA-synth_II/BPL/LPL"/>
</dbReference>
<dbReference type="Gene3D" id="3.30.980.10">
    <property type="entry name" value="Threonyl-trna Synthetase, Chain A, domain 2"/>
    <property type="match status" value="1"/>
</dbReference>
<dbReference type="InterPro" id="IPR012947">
    <property type="entry name" value="tRNA_SAD"/>
</dbReference>
<evidence type="ECO:0000313" key="18">
    <source>
        <dbReference type="EMBL" id="GCE26011.1"/>
    </source>
</evidence>
<feature type="binding site" evidence="14">
    <location>
        <position position="573"/>
    </location>
    <ligand>
        <name>Zn(2+)</name>
        <dbReference type="ChEBI" id="CHEBI:29105"/>
    </ligand>
</feature>
<dbReference type="Gene3D" id="3.30.54.20">
    <property type="match status" value="1"/>
</dbReference>
<dbReference type="SUPFAM" id="SSF55186">
    <property type="entry name" value="ThrRS/AlaRS common domain"/>
    <property type="match status" value="1"/>
</dbReference>
<name>A0A402B3U1_9CHLR</name>
<dbReference type="PANTHER" id="PTHR11777">
    <property type="entry name" value="ALANYL-TRNA SYNTHETASE"/>
    <property type="match status" value="1"/>
</dbReference>
<evidence type="ECO:0000256" key="15">
    <source>
        <dbReference type="SAM" id="Coils"/>
    </source>
</evidence>
<dbReference type="GO" id="GO:0002161">
    <property type="term" value="F:aminoacyl-tRNA deacylase activity"/>
    <property type="evidence" value="ECO:0007669"/>
    <property type="project" value="TreeGrafter"/>
</dbReference>
<dbReference type="GO" id="GO:0004813">
    <property type="term" value="F:alanine-tRNA ligase activity"/>
    <property type="evidence" value="ECO:0007669"/>
    <property type="project" value="UniProtKB-UniRule"/>
</dbReference>
<dbReference type="InterPro" id="IPR050058">
    <property type="entry name" value="Ala-tRNA_ligase"/>
</dbReference>
<keyword evidence="9 14" id="KW-0694">RNA-binding</keyword>
<organism evidence="18 19">
    <name type="scientific">Dictyobacter alpinus</name>
    <dbReference type="NCBI Taxonomy" id="2014873"/>
    <lineage>
        <taxon>Bacteria</taxon>
        <taxon>Bacillati</taxon>
        <taxon>Chloroflexota</taxon>
        <taxon>Ktedonobacteria</taxon>
        <taxon>Ktedonobacterales</taxon>
        <taxon>Dictyobacteraceae</taxon>
        <taxon>Dictyobacter</taxon>
    </lineage>
</organism>
<keyword evidence="11 14" id="KW-0030">Aminoacyl-tRNA synthetase</keyword>
<evidence type="ECO:0000256" key="16">
    <source>
        <dbReference type="SAM" id="MobiDB-lite"/>
    </source>
</evidence>
<evidence type="ECO:0000256" key="12">
    <source>
        <dbReference type="ARBA" id="ARBA00024779"/>
    </source>
</evidence>
<dbReference type="InterPro" id="IPR002318">
    <property type="entry name" value="Ala-tRNA-lgiase_IIc"/>
</dbReference>
<keyword evidence="8 14" id="KW-0067">ATP-binding</keyword>
<keyword evidence="6 14" id="KW-0547">Nucleotide-binding</keyword>
<proteinExistence type="inferred from homology"/>
<comment type="subcellular location">
    <subcellularLocation>
        <location evidence="14">Cytoplasm</location>
    </subcellularLocation>
</comment>
<comment type="function">
    <text evidence="12 14">Catalyzes the attachment of alanine to tRNA(Ala) in a two-step reaction: alanine is first activated by ATP to form Ala-AMP and then transferred to the acceptor end of tRNA(Ala). Also edits incorrectly charged Ser-tRNA(Ala) and Gly-tRNA(Ala) via its editing domain.</text>
</comment>
<dbReference type="Gene3D" id="2.40.30.130">
    <property type="match status" value="1"/>
</dbReference>
<feature type="binding site" evidence="14">
    <location>
        <position position="674"/>
    </location>
    <ligand>
        <name>Zn(2+)</name>
        <dbReference type="ChEBI" id="CHEBI:29105"/>
    </ligand>
</feature>
<dbReference type="CDD" id="cd00673">
    <property type="entry name" value="AlaRS_core"/>
    <property type="match status" value="1"/>
</dbReference>
<evidence type="ECO:0000256" key="5">
    <source>
        <dbReference type="ARBA" id="ARBA00022723"/>
    </source>
</evidence>
<evidence type="ECO:0000256" key="3">
    <source>
        <dbReference type="ARBA" id="ARBA00022555"/>
    </source>
</evidence>
<evidence type="ECO:0000256" key="8">
    <source>
        <dbReference type="ARBA" id="ARBA00022840"/>
    </source>
</evidence>
<dbReference type="Gene3D" id="3.10.310.40">
    <property type="match status" value="1"/>
</dbReference>
<dbReference type="GO" id="GO:0006419">
    <property type="term" value="P:alanyl-tRNA aminoacylation"/>
    <property type="evidence" value="ECO:0007669"/>
    <property type="project" value="UniProtKB-UniRule"/>
</dbReference>
<dbReference type="NCBIfam" id="TIGR00344">
    <property type="entry name" value="alaS"/>
    <property type="match status" value="1"/>
</dbReference>
<comment type="domain">
    <text evidence="14">Consists of three domains; the N-terminal catalytic domain, the editing domain and the C-terminal C-Ala domain. The editing domain removes incorrectly charged amino acids, while the C-Ala domain, along with tRNA(Ala), serves as a bridge to cooperatively bring together the editing and aminoacylation centers thus stimulating deacylation of misacylated tRNAs.</text>
</comment>
<dbReference type="InterPro" id="IPR018163">
    <property type="entry name" value="Thr/Ala-tRNA-synth_IIc_edit"/>
</dbReference>
<dbReference type="OrthoDB" id="9803884at2"/>
<dbReference type="FunFam" id="3.10.310.40:FF:000001">
    <property type="entry name" value="Alanine--tRNA ligase"/>
    <property type="match status" value="1"/>
</dbReference>
<comment type="catalytic activity">
    <reaction evidence="13 14">
        <text>tRNA(Ala) + L-alanine + ATP = L-alanyl-tRNA(Ala) + AMP + diphosphate</text>
        <dbReference type="Rhea" id="RHEA:12540"/>
        <dbReference type="Rhea" id="RHEA-COMP:9657"/>
        <dbReference type="Rhea" id="RHEA-COMP:9923"/>
        <dbReference type="ChEBI" id="CHEBI:30616"/>
        <dbReference type="ChEBI" id="CHEBI:33019"/>
        <dbReference type="ChEBI" id="CHEBI:57972"/>
        <dbReference type="ChEBI" id="CHEBI:78442"/>
        <dbReference type="ChEBI" id="CHEBI:78497"/>
        <dbReference type="ChEBI" id="CHEBI:456215"/>
        <dbReference type="EC" id="6.1.1.7"/>
    </reaction>
</comment>
<comment type="caution">
    <text evidence="18">The sequence shown here is derived from an EMBL/GenBank/DDBJ whole genome shotgun (WGS) entry which is preliminary data.</text>
</comment>
<comment type="cofactor">
    <cofactor evidence="14">
        <name>Zn(2+)</name>
        <dbReference type="ChEBI" id="CHEBI:29105"/>
    </cofactor>
    <text evidence="14">Binds 1 zinc ion per subunit.</text>
</comment>
<evidence type="ECO:0000259" key="17">
    <source>
        <dbReference type="PROSITE" id="PS50860"/>
    </source>
</evidence>
<evidence type="ECO:0000256" key="7">
    <source>
        <dbReference type="ARBA" id="ARBA00022833"/>
    </source>
</evidence>
<dbReference type="GO" id="GO:0005524">
    <property type="term" value="F:ATP binding"/>
    <property type="evidence" value="ECO:0007669"/>
    <property type="project" value="UniProtKB-UniRule"/>
</dbReference>
<keyword evidence="19" id="KW-1185">Reference proteome</keyword>
<gene>
    <name evidence="14 18" type="primary">alaS</name>
    <name evidence="18" type="ORF">KDA_14950</name>
</gene>
<sequence length="881" mass="97412">MSVDTTLTGTEIRARFLDFYASQGHVKMPSSSLVPHNDPTVLLTTAGMQQMIPYFLGRETPPAVRMTSSQKCFRTTDIDKVGNQRTLTFFEMLGNFSVGDYFKREAITYAWEFLTKVLHLPADRLHPTVHPEDDEAPQLWQEIAGYADEAIVRLDENWWGPPGASGPCGPDSEIYYDRGVAYGCGQADCKPGCECERFLEIWNLVFMQFYQDLDGSRTPLPRRNIDTGMGLERLTMVLQGKESVFDTDLLRTIIDRFATITETPYGRDAKSDTSLRVIADHGRSLVFLAADGVLPSNEGRGYIFRRILRRAVRHGKLLGLDKPFLAEAANTVIDLMGDYYTELKTQRERIIEVLSLEEKKFSQTLNTGLSLLNDLLQDLKQRQQSTIPGEEVFRLYDTHGFPVELTQEIAAEQGFSIDASGFEQSMQRQQERSRAGASNTFAQAQDDRALTEILQRHGTTEFLGYDGLVGSSKVIALVVNGEEVSAISAPQRALVILDKTPFYAESGGQIGDHGDLSSPMGNFQVQDTRRPLKGLIVHYGELTEGHLRVGDTVQADVIEQRRADTMRNHSATHLLHKALRDLLGPQVQQRGSLVEPERLRFDFTSPRPLTSADLSHIDGQINEWIRANYPVQTKIMPIHDAMDTGAMALFGEKYDDIVRVVSMGSSIELCGGTHCATTGQIGSYITVQETSIAAGIRRIEALTGRAADAYLRQRRETVERIASLLQVQTDQVETRVEQILQDLTAARRQITHYQRNEAQAQALSLIQQAQDIAGIPVIAATVSAPDAKVLRDMGEMLRDKVPQGVVVLASDLGERIALQVNIDPALTKRGLNAGKLAGAVGERLGGKGGGRPDSAQGGGKDKTAIEPALELAKAFVRDNLK</sequence>
<dbReference type="GO" id="GO:0000049">
    <property type="term" value="F:tRNA binding"/>
    <property type="evidence" value="ECO:0007669"/>
    <property type="project" value="UniProtKB-KW"/>
</dbReference>
<evidence type="ECO:0000256" key="6">
    <source>
        <dbReference type="ARBA" id="ARBA00022741"/>
    </source>
</evidence>
<evidence type="ECO:0000313" key="19">
    <source>
        <dbReference type="Proteomes" id="UP000287171"/>
    </source>
</evidence>
<dbReference type="SUPFAM" id="SSF101353">
    <property type="entry name" value="Putative anticodon-binding domain of alanyl-tRNA synthetase (AlaRS)"/>
    <property type="match status" value="1"/>
</dbReference>
<accession>A0A402B3U1</accession>
<dbReference type="PRINTS" id="PR00980">
    <property type="entry name" value="TRNASYNTHALA"/>
</dbReference>
<dbReference type="InterPro" id="IPR018165">
    <property type="entry name" value="Ala-tRNA-synth_IIc_core"/>
</dbReference>
<dbReference type="HAMAP" id="MF_00036_B">
    <property type="entry name" value="Ala_tRNA_synth_B"/>
    <property type="match status" value="1"/>
</dbReference>
<dbReference type="InterPro" id="IPR018162">
    <property type="entry name" value="Ala-tRNA-ligase_IIc_anticod-bd"/>
</dbReference>
<dbReference type="Pfam" id="PF07973">
    <property type="entry name" value="tRNA_SAD"/>
    <property type="match status" value="1"/>
</dbReference>
<dbReference type="PANTHER" id="PTHR11777:SF9">
    <property type="entry name" value="ALANINE--TRNA LIGASE, CYTOPLASMIC"/>
    <property type="match status" value="1"/>
</dbReference>
<feature type="domain" description="Alanyl-transfer RNA synthetases family profile" evidence="17">
    <location>
        <begin position="7"/>
        <end position="713"/>
    </location>
</feature>
<dbReference type="SMART" id="SM00863">
    <property type="entry name" value="tRNA_SAD"/>
    <property type="match status" value="1"/>
</dbReference>
<keyword evidence="3 14" id="KW-0820">tRNA-binding</keyword>
<keyword evidence="7 14" id="KW-0862">Zinc</keyword>
<feature type="binding site" evidence="14">
    <location>
        <position position="670"/>
    </location>
    <ligand>
        <name>Zn(2+)</name>
        <dbReference type="ChEBI" id="CHEBI:29105"/>
    </ligand>
</feature>
<evidence type="ECO:0000256" key="1">
    <source>
        <dbReference type="ARBA" id="ARBA00008226"/>
    </source>
</evidence>
<dbReference type="SUPFAM" id="SSF55681">
    <property type="entry name" value="Class II aaRS and biotin synthetases"/>
    <property type="match status" value="1"/>
</dbReference>
<dbReference type="FunFam" id="3.30.54.20:FF:000001">
    <property type="entry name" value="Alanine--tRNA ligase"/>
    <property type="match status" value="1"/>
</dbReference>
<evidence type="ECO:0000256" key="10">
    <source>
        <dbReference type="ARBA" id="ARBA00022917"/>
    </source>
</evidence>
<dbReference type="Gene3D" id="3.30.930.10">
    <property type="entry name" value="Bira Bifunctional Protein, Domain 2"/>
    <property type="match status" value="1"/>
</dbReference>
<evidence type="ECO:0000256" key="13">
    <source>
        <dbReference type="ARBA" id="ARBA00048300"/>
    </source>
</evidence>
<dbReference type="Proteomes" id="UP000287171">
    <property type="component" value="Unassembled WGS sequence"/>
</dbReference>
<evidence type="ECO:0000256" key="4">
    <source>
        <dbReference type="ARBA" id="ARBA00022598"/>
    </source>
</evidence>
<dbReference type="Pfam" id="PF01411">
    <property type="entry name" value="tRNA-synt_2c"/>
    <property type="match status" value="1"/>
</dbReference>
<dbReference type="FunFam" id="3.30.980.10:FF:000004">
    <property type="entry name" value="Alanine--tRNA ligase, cytoplasmic"/>
    <property type="match status" value="1"/>
</dbReference>
<evidence type="ECO:0000256" key="14">
    <source>
        <dbReference type="HAMAP-Rule" id="MF_00036"/>
    </source>
</evidence>
<keyword evidence="5 14" id="KW-0479">Metal-binding</keyword>
<dbReference type="Pfam" id="PF02272">
    <property type="entry name" value="DHHA1"/>
    <property type="match status" value="1"/>
</dbReference>
<dbReference type="EC" id="6.1.1.7" evidence="14"/>
<evidence type="ECO:0000256" key="11">
    <source>
        <dbReference type="ARBA" id="ARBA00023146"/>
    </source>
</evidence>
<reference evidence="19" key="1">
    <citation type="submission" date="2018-12" db="EMBL/GenBank/DDBJ databases">
        <title>Tengunoibacter tsumagoiensis gen. nov., sp. nov., Dictyobacter kobayashii sp. nov., D. alpinus sp. nov., and D. joshuensis sp. nov. and description of Dictyobacteraceae fam. nov. within the order Ktedonobacterales isolated from Tengu-no-mugimeshi.</title>
        <authorList>
            <person name="Wang C.M."/>
            <person name="Zheng Y."/>
            <person name="Sakai Y."/>
            <person name="Toyoda A."/>
            <person name="Minakuchi Y."/>
            <person name="Abe K."/>
            <person name="Yokota A."/>
            <person name="Yabe S."/>
        </authorList>
    </citation>
    <scope>NUCLEOTIDE SEQUENCE [LARGE SCALE GENOMIC DNA]</scope>
    <source>
        <strain evidence="19">Uno16</strain>
    </source>
</reference>
<feature type="binding site" evidence="14">
    <location>
        <position position="569"/>
    </location>
    <ligand>
        <name>Zn(2+)</name>
        <dbReference type="ChEBI" id="CHEBI:29105"/>
    </ligand>
</feature>
<dbReference type="InterPro" id="IPR003156">
    <property type="entry name" value="DHHA1_dom"/>
</dbReference>
<feature type="region of interest" description="Disordered" evidence="16">
    <location>
        <begin position="422"/>
        <end position="441"/>
    </location>
</feature>
<evidence type="ECO:0000256" key="9">
    <source>
        <dbReference type="ARBA" id="ARBA00022884"/>
    </source>
</evidence>
<keyword evidence="4 14" id="KW-0436">Ligase</keyword>
<dbReference type="AlphaFoldDB" id="A0A402B3U1"/>
<feature type="region of interest" description="Disordered" evidence="16">
    <location>
        <begin position="842"/>
        <end position="863"/>
    </location>
</feature>
<keyword evidence="15" id="KW-0175">Coiled coil</keyword>
<dbReference type="FunFam" id="3.30.930.10:FF:000046">
    <property type="entry name" value="Alanine--tRNA ligase"/>
    <property type="match status" value="1"/>
</dbReference>
<dbReference type="RefSeq" id="WP_126626526.1">
    <property type="nucleotide sequence ID" value="NZ_BIFT01000001.1"/>
</dbReference>
<keyword evidence="10 14" id="KW-0648">Protein biosynthesis</keyword>
<dbReference type="PROSITE" id="PS50860">
    <property type="entry name" value="AA_TRNA_LIGASE_II_ALA"/>
    <property type="match status" value="1"/>
</dbReference>
<dbReference type="EMBL" id="BIFT01000001">
    <property type="protein sequence ID" value="GCE26011.1"/>
    <property type="molecule type" value="Genomic_DNA"/>
</dbReference>
<keyword evidence="2 14" id="KW-0963">Cytoplasm</keyword>
<dbReference type="InterPro" id="IPR018164">
    <property type="entry name" value="Ala-tRNA-synth_IIc_N"/>
</dbReference>
<dbReference type="InterPro" id="IPR023033">
    <property type="entry name" value="Ala_tRNA_ligase_euk/bac"/>
</dbReference>
<protein>
    <recommendedName>
        <fullName evidence="14">Alanine--tRNA ligase</fullName>
        <ecNumber evidence="14">6.1.1.7</ecNumber>
    </recommendedName>
    <alternativeName>
        <fullName evidence="14">Alanyl-tRNA synthetase</fullName>
        <shortName evidence="14">AlaRS</shortName>
    </alternativeName>
</protein>
<dbReference type="GO" id="GO:0008270">
    <property type="term" value="F:zinc ion binding"/>
    <property type="evidence" value="ECO:0007669"/>
    <property type="project" value="UniProtKB-UniRule"/>
</dbReference>
<feature type="coiled-coil region" evidence="15">
    <location>
        <begin position="729"/>
        <end position="756"/>
    </location>
</feature>
<dbReference type="SUPFAM" id="SSF50447">
    <property type="entry name" value="Translation proteins"/>
    <property type="match status" value="1"/>
</dbReference>
<dbReference type="Gene3D" id="6.10.250.550">
    <property type="match status" value="1"/>
</dbReference>
<comment type="similarity">
    <text evidence="1 14">Belongs to the class-II aminoacyl-tRNA synthetase family.</text>
</comment>
<dbReference type="InterPro" id="IPR009000">
    <property type="entry name" value="Transl_B-barrel_sf"/>
</dbReference>
<evidence type="ECO:0000256" key="2">
    <source>
        <dbReference type="ARBA" id="ARBA00022490"/>
    </source>
</evidence>
<dbReference type="FunFam" id="2.40.30.130:FF:000001">
    <property type="entry name" value="Alanine--tRNA ligase"/>
    <property type="match status" value="1"/>
</dbReference>